<name>C5BMH9_TERTT</name>
<organism evidence="2 3">
    <name type="scientific">Teredinibacter turnerae (strain ATCC 39867 / T7901)</name>
    <dbReference type="NCBI Taxonomy" id="377629"/>
    <lineage>
        <taxon>Bacteria</taxon>
        <taxon>Pseudomonadati</taxon>
        <taxon>Pseudomonadota</taxon>
        <taxon>Gammaproteobacteria</taxon>
        <taxon>Cellvibrionales</taxon>
        <taxon>Cellvibrionaceae</taxon>
        <taxon>Teredinibacter</taxon>
    </lineage>
</organism>
<gene>
    <name evidence="2" type="ordered locus">TERTU_2730</name>
</gene>
<dbReference type="EMBL" id="CP001614">
    <property type="protein sequence ID" value="ACR13180.1"/>
    <property type="molecule type" value="Genomic_DNA"/>
</dbReference>
<proteinExistence type="predicted"/>
<dbReference type="Proteomes" id="UP000009080">
    <property type="component" value="Chromosome"/>
</dbReference>
<keyword evidence="1" id="KW-0812">Transmembrane</keyword>
<keyword evidence="1" id="KW-0472">Membrane</keyword>
<evidence type="ECO:0000313" key="2">
    <source>
        <dbReference type="EMBL" id="ACR13180.1"/>
    </source>
</evidence>
<dbReference type="KEGG" id="ttu:TERTU_2730"/>
<protein>
    <submittedName>
        <fullName evidence="2">Uncharacterized protein</fullName>
    </submittedName>
</protein>
<keyword evidence="1" id="KW-1133">Transmembrane helix</keyword>
<keyword evidence="3" id="KW-1185">Reference proteome</keyword>
<dbReference type="STRING" id="377629.TERTU_2730"/>
<dbReference type="AlphaFoldDB" id="C5BMH9"/>
<sequence length="55" mass="6119">MSPVYTQWVISYSNYTGKRPLLRGAAVVIGPWGIMGLSGFEGRFIAAIRYLLLDI</sequence>
<evidence type="ECO:0000313" key="3">
    <source>
        <dbReference type="Proteomes" id="UP000009080"/>
    </source>
</evidence>
<reference evidence="2 3" key="1">
    <citation type="journal article" date="2009" name="PLoS ONE">
        <title>The complete genome of Teredinibacter turnerae T7901: an intracellular endosymbiont of marine wood-boring bivalves (shipworms).</title>
        <authorList>
            <person name="Yang J.C."/>
            <person name="Madupu R."/>
            <person name="Durkin A.S."/>
            <person name="Ekborg N.A."/>
            <person name="Pedamallu C.S."/>
            <person name="Hostetler J.B."/>
            <person name="Radune D."/>
            <person name="Toms B.S."/>
            <person name="Henrissat B."/>
            <person name="Coutinho P.M."/>
            <person name="Schwarz S."/>
            <person name="Field L."/>
            <person name="Trindade-Silva A.E."/>
            <person name="Soares C.A.G."/>
            <person name="Elshahawi S."/>
            <person name="Hanora A."/>
            <person name="Schmidt E.W."/>
            <person name="Haygood M.G."/>
            <person name="Posfai J."/>
            <person name="Benner J."/>
            <person name="Madinger C."/>
            <person name="Nove J."/>
            <person name="Anton B."/>
            <person name="Chaudhary K."/>
            <person name="Foster J."/>
            <person name="Holman A."/>
            <person name="Kumar S."/>
            <person name="Lessard P.A."/>
            <person name="Luyten Y.A."/>
            <person name="Slatko B."/>
            <person name="Wood N."/>
            <person name="Wu B."/>
            <person name="Teplitski M."/>
            <person name="Mougous J.D."/>
            <person name="Ward N."/>
            <person name="Eisen J.A."/>
            <person name="Badger J.H."/>
            <person name="Distel D.L."/>
        </authorList>
    </citation>
    <scope>NUCLEOTIDE SEQUENCE [LARGE SCALE GENOMIC DNA]</scope>
    <source>
        <strain evidence="3">ATCC 39867 / T7901</strain>
    </source>
</reference>
<accession>C5BMH9</accession>
<dbReference type="HOGENOM" id="CLU_3030922_0_0_6"/>
<feature type="transmembrane region" description="Helical" evidence="1">
    <location>
        <begin position="20"/>
        <end position="40"/>
    </location>
</feature>
<evidence type="ECO:0000256" key="1">
    <source>
        <dbReference type="SAM" id="Phobius"/>
    </source>
</evidence>